<keyword evidence="1 10" id="KW-0645">Protease</keyword>
<keyword evidence="8" id="KW-1015">Disulfide bond</keyword>
<keyword evidence="6 10" id="KW-0482">Metalloprotease</keyword>
<comment type="caution">
    <text evidence="13">The sequence shown here is derived from an EMBL/GenBank/DDBJ whole genome shotgun (WGS) entry which is preliminary data.</text>
</comment>
<keyword evidence="5 10" id="KW-0862">Zinc</keyword>
<feature type="active site" evidence="10">
    <location>
        <position position="175"/>
    </location>
</feature>
<dbReference type="AlphaFoldDB" id="A0A9Q0MTN0"/>
<keyword evidence="3 11" id="KW-0732">Signal</keyword>
<dbReference type="Gene3D" id="3.40.390.10">
    <property type="entry name" value="Collagenase (Catalytic Domain)"/>
    <property type="match status" value="1"/>
</dbReference>
<evidence type="ECO:0000313" key="14">
    <source>
        <dbReference type="Proteomes" id="UP001151699"/>
    </source>
</evidence>
<evidence type="ECO:0000259" key="12">
    <source>
        <dbReference type="PROSITE" id="PS51864"/>
    </source>
</evidence>
<dbReference type="SMART" id="SM00235">
    <property type="entry name" value="ZnMc"/>
    <property type="match status" value="1"/>
</dbReference>
<dbReference type="EC" id="3.4.24.-" evidence="11"/>
<proteinExistence type="predicted"/>
<keyword evidence="14" id="KW-1185">Reference proteome</keyword>
<keyword evidence="7" id="KW-0865">Zymogen</keyword>
<dbReference type="InterPro" id="IPR006026">
    <property type="entry name" value="Peptidase_Metallo"/>
</dbReference>
<dbReference type="PANTHER" id="PTHR10127">
    <property type="entry name" value="DISCOIDIN, CUB, EGF, LAMININ , AND ZINC METALLOPROTEASE DOMAIN CONTAINING"/>
    <property type="match status" value="1"/>
</dbReference>
<dbReference type="PRINTS" id="PR00480">
    <property type="entry name" value="ASTACIN"/>
</dbReference>
<dbReference type="EMBL" id="WJQU01000004">
    <property type="protein sequence ID" value="KAJ6636112.1"/>
    <property type="molecule type" value="Genomic_DNA"/>
</dbReference>
<evidence type="ECO:0000256" key="4">
    <source>
        <dbReference type="ARBA" id="ARBA00022801"/>
    </source>
</evidence>
<evidence type="ECO:0000313" key="13">
    <source>
        <dbReference type="EMBL" id="KAJ6636112.1"/>
    </source>
</evidence>
<evidence type="ECO:0000256" key="11">
    <source>
        <dbReference type="RuleBase" id="RU361183"/>
    </source>
</evidence>
<name>A0A9Q0MTN0_9DIPT</name>
<evidence type="ECO:0000256" key="8">
    <source>
        <dbReference type="ARBA" id="ARBA00023157"/>
    </source>
</evidence>
<evidence type="ECO:0000256" key="3">
    <source>
        <dbReference type="ARBA" id="ARBA00022729"/>
    </source>
</evidence>
<evidence type="ECO:0000256" key="2">
    <source>
        <dbReference type="ARBA" id="ARBA00022723"/>
    </source>
</evidence>
<protein>
    <recommendedName>
        <fullName evidence="11">Metalloendopeptidase</fullName>
        <ecNumber evidence="11">3.4.24.-</ecNumber>
    </recommendedName>
</protein>
<dbReference type="InterPro" id="IPR001506">
    <property type="entry name" value="Peptidase_M12A"/>
</dbReference>
<evidence type="ECO:0000256" key="10">
    <source>
        <dbReference type="PROSITE-ProRule" id="PRU01211"/>
    </source>
</evidence>
<dbReference type="PROSITE" id="PS51864">
    <property type="entry name" value="ASTACIN"/>
    <property type="match status" value="1"/>
</dbReference>
<gene>
    <name evidence="13" type="primary">nas-7_0</name>
    <name evidence="13" type="ORF">Bhyg_14699</name>
</gene>
<dbReference type="GO" id="GO:0008270">
    <property type="term" value="F:zinc ion binding"/>
    <property type="evidence" value="ECO:0007669"/>
    <property type="project" value="UniProtKB-UniRule"/>
</dbReference>
<feature type="domain" description="Peptidase M12A" evidence="12">
    <location>
        <begin position="80"/>
        <end position="277"/>
    </location>
</feature>
<dbReference type="GO" id="GO:0006508">
    <property type="term" value="P:proteolysis"/>
    <property type="evidence" value="ECO:0007669"/>
    <property type="project" value="UniProtKB-KW"/>
</dbReference>
<comment type="caution">
    <text evidence="10">Lacks conserved residue(s) required for the propagation of feature annotation.</text>
</comment>
<feature type="binding site" evidence="10">
    <location>
        <position position="178"/>
    </location>
    <ligand>
        <name>Zn(2+)</name>
        <dbReference type="ChEBI" id="CHEBI:29105"/>
        <note>catalytic</note>
    </ligand>
</feature>
<dbReference type="SUPFAM" id="SSF55486">
    <property type="entry name" value="Metalloproteases ('zincins'), catalytic domain"/>
    <property type="match status" value="1"/>
</dbReference>
<dbReference type="CDD" id="cd04280">
    <property type="entry name" value="ZnMc_astacin_like"/>
    <property type="match status" value="1"/>
</dbReference>
<evidence type="ECO:0000256" key="6">
    <source>
        <dbReference type="ARBA" id="ARBA00023049"/>
    </source>
</evidence>
<organism evidence="13 14">
    <name type="scientific">Pseudolycoriella hygida</name>
    <dbReference type="NCBI Taxonomy" id="35572"/>
    <lineage>
        <taxon>Eukaryota</taxon>
        <taxon>Metazoa</taxon>
        <taxon>Ecdysozoa</taxon>
        <taxon>Arthropoda</taxon>
        <taxon>Hexapoda</taxon>
        <taxon>Insecta</taxon>
        <taxon>Pterygota</taxon>
        <taxon>Neoptera</taxon>
        <taxon>Endopterygota</taxon>
        <taxon>Diptera</taxon>
        <taxon>Nematocera</taxon>
        <taxon>Sciaroidea</taxon>
        <taxon>Sciaridae</taxon>
        <taxon>Pseudolycoriella</taxon>
    </lineage>
</organism>
<dbReference type="OrthoDB" id="291007at2759"/>
<comment type="cofactor">
    <cofactor evidence="10 11">
        <name>Zn(2+)</name>
        <dbReference type="ChEBI" id="CHEBI:29105"/>
    </cofactor>
    <text evidence="10 11">Binds 1 zinc ion per subunit.</text>
</comment>
<feature type="signal peptide" evidence="11">
    <location>
        <begin position="1"/>
        <end position="22"/>
    </location>
</feature>
<sequence length="327" mass="36291">MDFLISMLFTSLLVSILDVTTSKSIEQIDLSHYGPRLFGNPSKDVGAAVEHWNENQSGNPEELGSYLEGDILFPRGNARNGLITETSRWPNGVIPFEIVGDFDARQMDLLEKAINSYHDNTCLKFVPKDTTNKDYISIQSSDSGCWSSVGRIGGRQVVNLQRNGCLTTIGTVIHELMHASGFTHEQNREERDDFVKILQQNIKADYANNFEKAPAGTTSGFGTTYDFTSVMHYSDHAFSSNGQPTIVSKKQFDGKMGQRDGFSKMDIEKINKMYKCSSTTTSSGYKPQVSVSSQSISGGIEDILSMIIPIHDKPHQMSNGYKKKSIL</sequence>
<dbReference type="Pfam" id="PF01400">
    <property type="entry name" value="Astacin"/>
    <property type="match status" value="1"/>
</dbReference>
<keyword evidence="4 10" id="KW-0378">Hydrolase</keyword>
<dbReference type="InterPro" id="IPR024079">
    <property type="entry name" value="MetalloPept_cat_dom_sf"/>
</dbReference>
<dbReference type="PANTHER" id="PTHR10127:SF780">
    <property type="entry name" value="METALLOENDOPEPTIDASE"/>
    <property type="match status" value="1"/>
</dbReference>
<feature type="chain" id="PRO_5040531362" description="Metalloendopeptidase" evidence="11">
    <location>
        <begin position="23"/>
        <end position="327"/>
    </location>
</feature>
<evidence type="ECO:0000256" key="7">
    <source>
        <dbReference type="ARBA" id="ARBA00023145"/>
    </source>
</evidence>
<dbReference type="FunFam" id="3.40.390.10:FF:000015">
    <property type="entry name" value="Meprin A subunit"/>
    <property type="match status" value="1"/>
</dbReference>
<evidence type="ECO:0000256" key="9">
    <source>
        <dbReference type="ARBA" id="ARBA00023180"/>
    </source>
</evidence>
<keyword evidence="2 10" id="KW-0479">Metal-binding</keyword>
<keyword evidence="9" id="KW-0325">Glycoprotein</keyword>
<dbReference type="InterPro" id="IPR034035">
    <property type="entry name" value="Astacin-like_dom"/>
</dbReference>
<reference evidence="13" key="1">
    <citation type="submission" date="2022-07" db="EMBL/GenBank/DDBJ databases">
        <authorList>
            <person name="Trinca V."/>
            <person name="Uliana J.V.C."/>
            <person name="Torres T.T."/>
            <person name="Ward R.J."/>
            <person name="Monesi N."/>
        </authorList>
    </citation>
    <scope>NUCLEOTIDE SEQUENCE</scope>
    <source>
        <strain evidence="13">HSMRA1968</strain>
        <tissue evidence="13">Whole embryos</tissue>
    </source>
</reference>
<evidence type="ECO:0000256" key="5">
    <source>
        <dbReference type="ARBA" id="ARBA00022833"/>
    </source>
</evidence>
<evidence type="ECO:0000256" key="1">
    <source>
        <dbReference type="ARBA" id="ARBA00022670"/>
    </source>
</evidence>
<feature type="binding site" evidence="10">
    <location>
        <position position="174"/>
    </location>
    <ligand>
        <name>Zn(2+)</name>
        <dbReference type="ChEBI" id="CHEBI:29105"/>
        <note>catalytic</note>
    </ligand>
</feature>
<dbReference type="GO" id="GO:0004222">
    <property type="term" value="F:metalloendopeptidase activity"/>
    <property type="evidence" value="ECO:0007669"/>
    <property type="project" value="UniProtKB-UniRule"/>
</dbReference>
<accession>A0A9Q0MTN0</accession>
<feature type="binding site" evidence="10">
    <location>
        <position position="184"/>
    </location>
    <ligand>
        <name>Zn(2+)</name>
        <dbReference type="ChEBI" id="CHEBI:29105"/>
        <note>catalytic</note>
    </ligand>
</feature>
<dbReference type="Proteomes" id="UP001151699">
    <property type="component" value="Chromosome C"/>
</dbReference>